<comment type="caution">
    <text evidence="9">The sequence shown here is derived from an EMBL/GenBank/DDBJ whole genome shotgun (WGS) entry which is preliminary data.</text>
</comment>
<keyword evidence="6" id="KW-0812">Transmembrane</keyword>
<dbReference type="Pfam" id="PF00905">
    <property type="entry name" value="Transpeptidase"/>
    <property type="match status" value="1"/>
</dbReference>
<feature type="transmembrane region" description="Helical" evidence="6">
    <location>
        <begin position="72"/>
        <end position="92"/>
    </location>
</feature>
<feature type="domain" description="Glycosyl transferase family 51" evidence="8">
    <location>
        <begin position="126"/>
        <end position="312"/>
    </location>
</feature>
<comment type="similarity">
    <text evidence="3">In the N-terminal section; belongs to the glycosyltransferase 51 family.</text>
</comment>
<feature type="domain" description="Penicillin-binding protein transpeptidase" evidence="7">
    <location>
        <begin position="400"/>
        <end position="633"/>
    </location>
</feature>
<comment type="pathway">
    <text evidence="1">Cell wall biogenesis; peptidoglycan biosynthesis.</text>
</comment>
<evidence type="ECO:0000259" key="7">
    <source>
        <dbReference type="Pfam" id="PF00905"/>
    </source>
</evidence>
<accession>A0ABS6T6U0</accession>
<proteinExistence type="inferred from homology"/>
<dbReference type="InterPro" id="IPR001264">
    <property type="entry name" value="Glyco_trans_51"/>
</dbReference>
<dbReference type="Pfam" id="PF00912">
    <property type="entry name" value="Transgly"/>
    <property type="match status" value="1"/>
</dbReference>
<keyword evidence="10" id="KW-1185">Reference proteome</keyword>
<keyword evidence="6" id="KW-1133">Transmembrane helix</keyword>
<evidence type="ECO:0000313" key="10">
    <source>
        <dbReference type="Proteomes" id="UP000756530"/>
    </source>
</evidence>
<dbReference type="EMBL" id="JAHUZE010000004">
    <property type="protein sequence ID" value="MBV7380403.1"/>
    <property type="molecule type" value="Genomic_DNA"/>
</dbReference>
<evidence type="ECO:0000256" key="1">
    <source>
        <dbReference type="ARBA" id="ARBA00004752"/>
    </source>
</evidence>
<evidence type="ECO:0000313" key="9">
    <source>
        <dbReference type="EMBL" id="MBV7380403.1"/>
    </source>
</evidence>
<dbReference type="RefSeq" id="WP_218393611.1">
    <property type="nucleotide sequence ID" value="NZ_JAHUZE010000004.1"/>
</dbReference>
<sequence length="737" mass="79473">MAQNGNRRPPLVADKRYSKPQKTKKNAAAKPAAKRRTTKRKAQPKRQKRRLPLILGLPLRAVGFVFKLVFRLGLAAAVIAGIGLAGAVYMTARDIPPISALVDGRAQGSVTMLDRYGSSYAWRGDQYGGLVTSEMISPHLKNAFIATEDKRFYRHFGVSPRGIASAIRINMSEGRGPLSGHGGSTITQQVAKLTCLGEAYDRSRWESEAAYEAECREGSIKRKAREAIYALALESKYSKDDILTIYLNRAYLGGGTYGVEAASQKYFGRSAAEVGPGEAAILAGLLTAPSRFAPTANYERSWARAQTVLKLMEDQDFLTAEEAEAARRTPPKLSTNAEETIGTAFANWVMASGPDFLTRDTTEDVIIQTTLDPKIQRDAEQALAHIFETKVSPDSEAEAAIVVMSADGAVRAMVGGRSGSFNRATQAMRQTGSAFKPFIYAAALDLGYSYSDVIVDEPLTISVPGSGPWSPQNYTRKFYGPVTLTTALKNSLNIPAVKLSEAVGRENVRTVASFFGIESDMAAGPALALGVSETTLLQMTGAFAGILNGGSAVEPYGLRRLSLVGDTAPLMEQEGGIGKRVIQTPANEQLVYMMNQVIESGTGQRAKLPGREAAGKTGTTSSARDAWFVGFTADYVAGVWMGYDDNSPLTGVTGGGLPADIWRETMVRVHDDLPAQPLPMIRPETEPQIVAAPNQNGGIFGEDRLIFDPRRDRQTPRGNAPSEDSLIGIIRNIFRGN</sequence>
<reference evidence="9 10" key="1">
    <citation type="submission" date="2021-05" db="EMBL/GenBank/DDBJ databases">
        <title>Culturable bacteria isolated from Daya Bay.</title>
        <authorList>
            <person name="Zheng W."/>
            <person name="Yu S."/>
            <person name="Huang Y."/>
        </authorList>
    </citation>
    <scope>NUCLEOTIDE SEQUENCE [LARGE SCALE GENOMIC DNA]</scope>
    <source>
        <strain evidence="9 10">DP4N28-5</strain>
    </source>
</reference>
<organism evidence="9 10">
    <name type="scientific">Maritimibacter dapengensis</name>
    <dbReference type="NCBI Taxonomy" id="2836868"/>
    <lineage>
        <taxon>Bacteria</taxon>
        <taxon>Pseudomonadati</taxon>
        <taxon>Pseudomonadota</taxon>
        <taxon>Alphaproteobacteria</taxon>
        <taxon>Rhodobacterales</taxon>
        <taxon>Roseobacteraceae</taxon>
        <taxon>Maritimibacter</taxon>
    </lineage>
</organism>
<dbReference type="InterPro" id="IPR001460">
    <property type="entry name" value="PCN-bd_Tpept"/>
</dbReference>
<gene>
    <name evidence="9" type="ORF">KJP28_15865</name>
</gene>
<dbReference type="PANTHER" id="PTHR32282">
    <property type="entry name" value="BINDING PROTEIN TRANSPEPTIDASE, PUTATIVE-RELATED"/>
    <property type="match status" value="1"/>
</dbReference>
<dbReference type="NCBIfam" id="TIGR02074">
    <property type="entry name" value="PBP_1a_fam"/>
    <property type="match status" value="1"/>
</dbReference>
<protein>
    <submittedName>
        <fullName evidence="9">PBP1A family penicillin-binding protein</fullName>
    </submittedName>
</protein>
<evidence type="ECO:0000259" key="8">
    <source>
        <dbReference type="Pfam" id="PF00912"/>
    </source>
</evidence>
<name>A0ABS6T6U0_9RHOB</name>
<feature type="compositionally biased region" description="Basic residues" evidence="5">
    <location>
        <begin position="18"/>
        <end position="47"/>
    </location>
</feature>
<dbReference type="InterPro" id="IPR050396">
    <property type="entry name" value="Glycosyltr_51/Transpeptidase"/>
</dbReference>
<dbReference type="Proteomes" id="UP000756530">
    <property type="component" value="Unassembled WGS sequence"/>
</dbReference>
<dbReference type="PANTHER" id="PTHR32282:SF33">
    <property type="entry name" value="PEPTIDOGLYCAN GLYCOSYLTRANSFERASE"/>
    <property type="match status" value="1"/>
</dbReference>
<evidence type="ECO:0000256" key="4">
    <source>
        <dbReference type="ARBA" id="ARBA00022679"/>
    </source>
</evidence>
<keyword evidence="4" id="KW-0808">Transferase</keyword>
<evidence type="ECO:0000256" key="5">
    <source>
        <dbReference type="SAM" id="MobiDB-lite"/>
    </source>
</evidence>
<feature type="region of interest" description="Disordered" evidence="5">
    <location>
        <begin position="1"/>
        <end position="47"/>
    </location>
</feature>
<keyword evidence="6" id="KW-0472">Membrane</keyword>
<comment type="similarity">
    <text evidence="2">In the C-terminal section; belongs to the transpeptidase family.</text>
</comment>
<evidence type="ECO:0000256" key="2">
    <source>
        <dbReference type="ARBA" id="ARBA00007090"/>
    </source>
</evidence>
<evidence type="ECO:0000256" key="3">
    <source>
        <dbReference type="ARBA" id="ARBA00007739"/>
    </source>
</evidence>
<evidence type="ECO:0000256" key="6">
    <source>
        <dbReference type="SAM" id="Phobius"/>
    </source>
</evidence>